<name>A0ABQ2IPY7_9PSEU</name>
<dbReference type="Pfam" id="PF00144">
    <property type="entry name" value="Beta-lactamase"/>
    <property type="match status" value="1"/>
</dbReference>
<protein>
    <submittedName>
        <fullName evidence="2">Serine hydrolase</fullName>
    </submittedName>
</protein>
<gene>
    <name evidence="2" type="primary">ampC</name>
    <name evidence="2" type="ORF">GCM10011609_69590</name>
</gene>
<dbReference type="InterPro" id="IPR012338">
    <property type="entry name" value="Beta-lactam/transpept-like"/>
</dbReference>
<evidence type="ECO:0000259" key="1">
    <source>
        <dbReference type="Pfam" id="PF00144"/>
    </source>
</evidence>
<dbReference type="SUPFAM" id="SSF56601">
    <property type="entry name" value="beta-lactamase/transpeptidase-like"/>
    <property type="match status" value="1"/>
</dbReference>
<dbReference type="Gene3D" id="3.40.710.10">
    <property type="entry name" value="DD-peptidase/beta-lactamase superfamily"/>
    <property type="match status" value="1"/>
</dbReference>
<keyword evidence="2" id="KW-0378">Hydrolase</keyword>
<feature type="domain" description="Beta-lactamase-related" evidence="1">
    <location>
        <begin position="4"/>
        <end position="237"/>
    </location>
</feature>
<dbReference type="Proteomes" id="UP000597656">
    <property type="component" value="Unassembled WGS sequence"/>
</dbReference>
<evidence type="ECO:0000313" key="2">
    <source>
        <dbReference type="EMBL" id="GGN18613.1"/>
    </source>
</evidence>
<comment type="caution">
    <text evidence="2">The sequence shown here is derived from an EMBL/GenBank/DDBJ whole genome shotgun (WGS) entry which is preliminary data.</text>
</comment>
<sequence length="350" mass="37708">MGLIAQYDVPGVQVAFLADGEIQGKTTDEVFRVGSITKLWTATLVQQLVDEGVLDLDQPVRRHLPTCGPALTARHLLTHMGGIALSTEDQVVPPGTVLSYSNSGFAVLARLVEAVGGRPFDDVLHERLVEPLGLRSVVTGVGHGTAPGASDIAMNARELLEFVRLHLDDPKLAVLREVQVENVPDFGGGVVGWGLGWMLYRDGVVGHTGVAKGHKAYLRVVPESGTAVAVLTDCANSEMLAYEVFTGLLKDVTTEAPPTPAENPGSIDAARMCGTYRNQWYDITLEEEALIYQPRTDLGQQKRVEVVRHGDSSVITVEPTNGGHQVFSLVGEDEEGRARFLHNGSVAYRV</sequence>
<organism evidence="2 3">
    <name type="scientific">Lentzea pudingi</name>
    <dbReference type="NCBI Taxonomy" id="1789439"/>
    <lineage>
        <taxon>Bacteria</taxon>
        <taxon>Bacillati</taxon>
        <taxon>Actinomycetota</taxon>
        <taxon>Actinomycetes</taxon>
        <taxon>Pseudonocardiales</taxon>
        <taxon>Pseudonocardiaceae</taxon>
        <taxon>Lentzea</taxon>
    </lineage>
</organism>
<evidence type="ECO:0000313" key="3">
    <source>
        <dbReference type="Proteomes" id="UP000597656"/>
    </source>
</evidence>
<dbReference type="InterPro" id="IPR001466">
    <property type="entry name" value="Beta-lactam-related"/>
</dbReference>
<dbReference type="EMBL" id="BMNC01000014">
    <property type="protein sequence ID" value="GGN18613.1"/>
    <property type="molecule type" value="Genomic_DNA"/>
</dbReference>
<dbReference type="InterPro" id="IPR050491">
    <property type="entry name" value="AmpC-like"/>
</dbReference>
<dbReference type="GO" id="GO:0016787">
    <property type="term" value="F:hydrolase activity"/>
    <property type="evidence" value="ECO:0007669"/>
    <property type="project" value="UniProtKB-KW"/>
</dbReference>
<dbReference type="PANTHER" id="PTHR46825">
    <property type="entry name" value="D-ALANYL-D-ALANINE-CARBOXYPEPTIDASE/ENDOPEPTIDASE AMPH"/>
    <property type="match status" value="1"/>
</dbReference>
<dbReference type="PANTHER" id="PTHR46825:SF8">
    <property type="entry name" value="BETA-LACTAMASE-RELATED"/>
    <property type="match status" value="1"/>
</dbReference>
<reference evidence="3" key="1">
    <citation type="journal article" date="2019" name="Int. J. Syst. Evol. Microbiol.">
        <title>The Global Catalogue of Microorganisms (GCM) 10K type strain sequencing project: providing services to taxonomists for standard genome sequencing and annotation.</title>
        <authorList>
            <consortium name="The Broad Institute Genomics Platform"/>
            <consortium name="The Broad Institute Genome Sequencing Center for Infectious Disease"/>
            <person name="Wu L."/>
            <person name="Ma J."/>
        </authorList>
    </citation>
    <scope>NUCLEOTIDE SEQUENCE [LARGE SCALE GENOMIC DNA]</scope>
    <source>
        <strain evidence="3">CGMCC 4.7319</strain>
    </source>
</reference>
<proteinExistence type="predicted"/>
<dbReference type="RefSeq" id="WP_189159099.1">
    <property type="nucleotide sequence ID" value="NZ_BMNC01000014.1"/>
</dbReference>
<accession>A0ABQ2IPY7</accession>
<keyword evidence="3" id="KW-1185">Reference proteome</keyword>